<evidence type="ECO:0000313" key="19">
    <source>
        <dbReference type="EMBL" id="RCX33038.1"/>
    </source>
</evidence>
<protein>
    <submittedName>
        <fullName evidence="19">PAS domain S-box-containing protein/diguanylate cyclase (GGDEF)-like protein</fullName>
    </submittedName>
</protein>
<dbReference type="SUPFAM" id="SSF55073">
    <property type="entry name" value="Nucleotide cyclase"/>
    <property type="match status" value="1"/>
</dbReference>
<dbReference type="PROSITE" id="PS50885">
    <property type="entry name" value="HAMP"/>
    <property type="match status" value="1"/>
</dbReference>
<feature type="domain" description="HAMP" evidence="17">
    <location>
        <begin position="195"/>
        <end position="249"/>
    </location>
</feature>
<evidence type="ECO:0000256" key="10">
    <source>
        <dbReference type="ARBA" id="ARBA00022989"/>
    </source>
</evidence>
<dbReference type="PROSITE" id="PS50887">
    <property type="entry name" value="GGDEF"/>
    <property type="match status" value="1"/>
</dbReference>
<proteinExistence type="predicted"/>
<dbReference type="CDD" id="cd00130">
    <property type="entry name" value="PAS"/>
    <property type="match status" value="1"/>
</dbReference>
<dbReference type="InterPro" id="IPR003660">
    <property type="entry name" value="HAMP_dom"/>
</dbReference>
<dbReference type="SUPFAM" id="SSF141868">
    <property type="entry name" value="EAL domain-like"/>
    <property type="match status" value="1"/>
</dbReference>
<dbReference type="InterPro" id="IPR001633">
    <property type="entry name" value="EAL_dom"/>
</dbReference>
<evidence type="ECO:0000256" key="8">
    <source>
        <dbReference type="ARBA" id="ARBA00022777"/>
    </source>
</evidence>
<dbReference type="Gene3D" id="3.30.70.270">
    <property type="match status" value="1"/>
</dbReference>
<dbReference type="SUPFAM" id="SSF55785">
    <property type="entry name" value="PYP-like sensor domain (PAS domain)"/>
    <property type="match status" value="1"/>
</dbReference>
<dbReference type="Gene3D" id="3.20.20.450">
    <property type="entry name" value="EAL domain"/>
    <property type="match status" value="1"/>
</dbReference>
<dbReference type="PANTHER" id="PTHR44757:SF2">
    <property type="entry name" value="BIOFILM ARCHITECTURE MAINTENANCE PROTEIN MBAA"/>
    <property type="match status" value="1"/>
</dbReference>
<gene>
    <name evidence="19" type="ORF">DFQ59_101337</name>
</gene>
<dbReference type="Pfam" id="PF17203">
    <property type="entry name" value="sCache_3_2"/>
    <property type="match status" value="1"/>
</dbReference>
<dbReference type="InterPro" id="IPR029787">
    <property type="entry name" value="Nucleotide_cyclase"/>
</dbReference>
<evidence type="ECO:0000259" key="15">
    <source>
        <dbReference type="PROSITE" id="PS50112"/>
    </source>
</evidence>
<dbReference type="SMART" id="SM00091">
    <property type="entry name" value="PAS"/>
    <property type="match status" value="1"/>
</dbReference>
<evidence type="ECO:0000256" key="6">
    <source>
        <dbReference type="ARBA" id="ARBA00022692"/>
    </source>
</evidence>
<comment type="cofactor">
    <cofactor evidence="1">
        <name>Mg(2+)</name>
        <dbReference type="ChEBI" id="CHEBI:18420"/>
    </cofactor>
</comment>
<dbReference type="SUPFAM" id="SSF103190">
    <property type="entry name" value="Sensory domain-like"/>
    <property type="match status" value="1"/>
</dbReference>
<dbReference type="InterPro" id="IPR000160">
    <property type="entry name" value="GGDEF_dom"/>
</dbReference>
<dbReference type="InterPro" id="IPR013767">
    <property type="entry name" value="PAS_fold"/>
</dbReference>
<evidence type="ECO:0000256" key="2">
    <source>
        <dbReference type="ARBA" id="ARBA00004651"/>
    </source>
</evidence>
<evidence type="ECO:0000256" key="11">
    <source>
        <dbReference type="ARBA" id="ARBA00023012"/>
    </source>
</evidence>
<evidence type="ECO:0000259" key="18">
    <source>
        <dbReference type="PROSITE" id="PS50887"/>
    </source>
</evidence>
<dbReference type="RefSeq" id="WP_114277921.1">
    <property type="nucleotide sequence ID" value="NZ_QPJY01000001.1"/>
</dbReference>
<dbReference type="Gene3D" id="3.30.450.20">
    <property type="entry name" value="PAS domain"/>
    <property type="match status" value="2"/>
</dbReference>
<dbReference type="CDD" id="cd01949">
    <property type="entry name" value="GGDEF"/>
    <property type="match status" value="1"/>
</dbReference>
<evidence type="ECO:0000259" key="17">
    <source>
        <dbReference type="PROSITE" id="PS50885"/>
    </source>
</evidence>
<dbReference type="SMART" id="SM00267">
    <property type="entry name" value="GGDEF"/>
    <property type="match status" value="1"/>
</dbReference>
<dbReference type="SUPFAM" id="SSF158472">
    <property type="entry name" value="HAMP domain-like"/>
    <property type="match status" value="1"/>
</dbReference>
<feature type="domain" description="PAS" evidence="15">
    <location>
        <begin position="264"/>
        <end position="334"/>
    </location>
</feature>
<keyword evidence="5" id="KW-0808">Transferase</keyword>
<keyword evidence="3" id="KW-1003">Cell membrane</keyword>
<evidence type="ECO:0000259" key="16">
    <source>
        <dbReference type="PROSITE" id="PS50883"/>
    </source>
</evidence>
<dbReference type="InterPro" id="IPR043128">
    <property type="entry name" value="Rev_trsase/Diguanyl_cyclase"/>
</dbReference>
<dbReference type="GO" id="GO:0005886">
    <property type="term" value="C:plasma membrane"/>
    <property type="evidence" value="ECO:0007669"/>
    <property type="project" value="UniProtKB-SubCell"/>
</dbReference>
<comment type="caution">
    <text evidence="19">The sequence shown here is derived from an EMBL/GenBank/DDBJ whole genome shotgun (WGS) entry which is preliminary data.</text>
</comment>
<keyword evidence="13" id="KW-0175">Coiled coil</keyword>
<keyword evidence="9" id="KW-0067">ATP-binding</keyword>
<evidence type="ECO:0000256" key="4">
    <source>
        <dbReference type="ARBA" id="ARBA00022553"/>
    </source>
</evidence>
<dbReference type="SMART" id="SM00304">
    <property type="entry name" value="HAMP"/>
    <property type="match status" value="1"/>
</dbReference>
<dbReference type="NCBIfam" id="TIGR00229">
    <property type="entry name" value="sensory_box"/>
    <property type="match status" value="1"/>
</dbReference>
<keyword evidence="4" id="KW-0597">Phosphoprotein</keyword>
<dbReference type="GO" id="GO:0000160">
    <property type="term" value="P:phosphorelay signal transduction system"/>
    <property type="evidence" value="ECO:0007669"/>
    <property type="project" value="UniProtKB-KW"/>
</dbReference>
<dbReference type="InterPro" id="IPR035965">
    <property type="entry name" value="PAS-like_dom_sf"/>
</dbReference>
<dbReference type="CDD" id="cd01948">
    <property type="entry name" value="EAL"/>
    <property type="match status" value="1"/>
</dbReference>
<keyword evidence="8" id="KW-0418">Kinase</keyword>
<evidence type="ECO:0000256" key="3">
    <source>
        <dbReference type="ARBA" id="ARBA00022475"/>
    </source>
</evidence>
<dbReference type="InterPro" id="IPR029151">
    <property type="entry name" value="Sensor-like_sf"/>
</dbReference>
<accession>A0A369CIC9</accession>
<dbReference type="PROSITE" id="PS50883">
    <property type="entry name" value="EAL"/>
    <property type="match status" value="1"/>
</dbReference>
<organism evidence="19 20">
    <name type="scientific">Thioalbus denitrificans</name>
    <dbReference type="NCBI Taxonomy" id="547122"/>
    <lineage>
        <taxon>Bacteria</taxon>
        <taxon>Pseudomonadati</taxon>
        <taxon>Pseudomonadota</taxon>
        <taxon>Gammaproteobacteria</taxon>
        <taxon>Chromatiales</taxon>
        <taxon>Ectothiorhodospiraceae</taxon>
        <taxon>Thioalbus</taxon>
    </lineage>
</organism>
<dbReference type="Pfam" id="PF00672">
    <property type="entry name" value="HAMP"/>
    <property type="match status" value="1"/>
</dbReference>
<dbReference type="EMBL" id="QPJY01000001">
    <property type="protein sequence ID" value="RCX33038.1"/>
    <property type="molecule type" value="Genomic_DNA"/>
</dbReference>
<keyword evidence="12 14" id="KW-0472">Membrane</keyword>
<name>A0A369CIC9_9GAMM</name>
<reference evidence="19 20" key="1">
    <citation type="submission" date="2018-07" db="EMBL/GenBank/DDBJ databases">
        <title>Genomic Encyclopedia of Type Strains, Phase IV (KMG-IV): sequencing the most valuable type-strain genomes for metagenomic binning, comparative biology and taxonomic classification.</title>
        <authorList>
            <person name="Goeker M."/>
        </authorList>
    </citation>
    <scope>NUCLEOTIDE SEQUENCE [LARGE SCALE GENOMIC DNA]</scope>
    <source>
        <strain evidence="19 20">DSM 26407</strain>
    </source>
</reference>
<dbReference type="PANTHER" id="PTHR44757">
    <property type="entry name" value="DIGUANYLATE CYCLASE DGCP"/>
    <property type="match status" value="1"/>
</dbReference>
<dbReference type="NCBIfam" id="TIGR00254">
    <property type="entry name" value="GGDEF"/>
    <property type="match status" value="1"/>
</dbReference>
<dbReference type="FunFam" id="3.30.70.270:FF:000001">
    <property type="entry name" value="Diguanylate cyclase domain protein"/>
    <property type="match status" value="1"/>
</dbReference>
<evidence type="ECO:0000256" key="5">
    <source>
        <dbReference type="ARBA" id="ARBA00022679"/>
    </source>
</evidence>
<feature type="transmembrane region" description="Helical" evidence="14">
    <location>
        <begin position="12"/>
        <end position="33"/>
    </location>
</feature>
<dbReference type="PROSITE" id="PS50112">
    <property type="entry name" value="PAS"/>
    <property type="match status" value="1"/>
</dbReference>
<dbReference type="Gene3D" id="6.10.340.10">
    <property type="match status" value="1"/>
</dbReference>
<feature type="domain" description="EAL" evidence="16">
    <location>
        <begin position="563"/>
        <end position="817"/>
    </location>
</feature>
<keyword evidence="20" id="KW-1185">Reference proteome</keyword>
<sequence>MKLSLQTRVVVIATVAMLVAVSSILVASGYVFVREHTVALTSRSVAIATSLRVQMERLLQYGIPIENLIGFDAQCQEAVEAYPGIDFAMVVDNNGTVLFHNEARNRGHRLAAPALLELVESGEQGVALYTRNGIENYAAVVPVAGPEGLLKAAIIVGFPSSLVASKARGMLGIGVGIGIIFMALGAMALVVALSALVTRPLTRLITSLDEIRHSATDLTRRVSVTTNGEIQRLARTFNGLMEDLQSTTVSKAELENALHALQETEERYRRVVETSPSAILVDCDNHLVFVNPAGHRLLGAELTGQLLGKPLIEFVHPDSRQKIQQHIESLYQGAQTFQATDIQLIRLDGTVLDVEITGIAFVYDDKPAAQVVVHDVTVARQKTEALEHIASHDILTGLPNRSLMLDRLNSALAFAQRYSRCTTVVFLDLDNFKFINDSLGHAHGDMLLKAVAGRLAECVREVDTVARLGGDEFVVILFDQPELNTDVIPVLERIRGSIRQPLALGGREYSVTSSIGFAVYPEDGTDAETLLRNADEAMYKAKELGRDNYQPYSKDLHKRITQRLSLHNALRQAVDRQEFVIHYLPQVELLSGRFVAMEALVRWNHPEQGLITPEQFIPVAEETGLILPLGEYVLHAACAQAREWADQGLPHLRVAVNLSPRQFRQAGLPGTIETILHGSGLDPGLLELELTEGLFMRNLDESIHTMTAIRELGVGLSIDDFGTGYSSLAALKQFPLNRLKIAQAFMHDIPDDADSIAIAKSIIALGHSMKIRVSAEGVETLRQLHFLQASGCDEIQGYLVSRPIPPERIPDLVTRNRDFMWVPREL</sequence>
<dbReference type="InterPro" id="IPR035919">
    <property type="entry name" value="EAL_sf"/>
</dbReference>
<dbReference type="GO" id="GO:0006355">
    <property type="term" value="P:regulation of DNA-templated transcription"/>
    <property type="evidence" value="ECO:0007669"/>
    <property type="project" value="InterPro"/>
</dbReference>
<evidence type="ECO:0000256" key="7">
    <source>
        <dbReference type="ARBA" id="ARBA00022741"/>
    </source>
</evidence>
<evidence type="ECO:0000256" key="9">
    <source>
        <dbReference type="ARBA" id="ARBA00022840"/>
    </source>
</evidence>
<dbReference type="OrthoDB" id="9799509at2"/>
<keyword evidence="7" id="KW-0547">Nucleotide-binding</keyword>
<dbReference type="Pfam" id="PF00990">
    <property type="entry name" value="GGDEF"/>
    <property type="match status" value="1"/>
</dbReference>
<feature type="coiled-coil region" evidence="13">
    <location>
        <begin position="244"/>
        <end position="274"/>
    </location>
</feature>
<comment type="subcellular location">
    <subcellularLocation>
        <location evidence="2">Cell membrane</location>
        <topology evidence="2">Multi-pass membrane protein</topology>
    </subcellularLocation>
</comment>
<dbReference type="Pfam" id="PF00989">
    <property type="entry name" value="PAS"/>
    <property type="match status" value="1"/>
</dbReference>
<dbReference type="GO" id="GO:0016301">
    <property type="term" value="F:kinase activity"/>
    <property type="evidence" value="ECO:0007669"/>
    <property type="project" value="UniProtKB-KW"/>
</dbReference>
<keyword evidence="11" id="KW-0902">Two-component regulatory system</keyword>
<evidence type="ECO:0000256" key="13">
    <source>
        <dbReference type="SAM" id="Coils"/>
    </source>
</evidence>
<evidence type="ECO:0000256" key="14">
    <source>
        <dbReference type="SAM" id="Phobius"/>
    </source>
</evidence>
<dbReference type="InterPro" id="IPR000014">
    <property type="entry name" value="PAS"/>
</dbReference>
<dbReference type="InterPro" id="IPR052155">
    <property type="entry name" value="Biofilm_reg_signaling"/>
</dbReference>
<dbReference type="CDD" id="cd06225">
    <property type="entry name" value="HAMP"/>
    <property type="match status" value="1"/>
</dbReference>
<feature type="domain" description="GGDEF" evidence="18">
    <location>
        <begin position="420"/>
        <end position="554"/>
    </location>
</feature>
<evidence type="ECO:0000256" key="12">
    <source>
        <dbReference type="ARBA" id="ARBA00023136"/>
    </source>
</evidence>
<feature type="transmembrane region" description="Helical" evidence="14">
    <location>
        <begin position="171"/>
        <end position="197"/>
    </location>
</feature>
<dbReference type="Proteomes" id="UP000252707">
    <property type="component" value="Unassembled WGS sequence"/>
</dbReference>
<dbReference type="SMART" id="SM00052">
    <property type="entry name" value="EAL"/>
    <property type="match status" value="1"/>
</dbReference>
<keyword evidence="10 14" id="KW-1133">Transmembrane helix</keyword>
<dbReference type="Pfam" id="PF00563">
    <property type="entry name" value="EAL"/>
    <property type="match status" value="1"/>
</dbReference>
<keyword evidence="6 14" id="KW-0812">Transmembrane</keyword>
<dbReference type="AlphaFoldDB" id="A0A369CIC9"/>
<evidence type="ECO:0000256" key="1">
    <source>
        <dbReference type="ARBA" id="ARBA00001946"/>
    </source>
</evidence>
<evidence type="ECO:0000313" key="20">
    <source>
        <dbReference type="Proteomes" id="UP000252707"/>
    </source>
</evidence>
<dbReference type="GO" id="GO:0005524">
    <property type="term" value="F:ATP binding"/>
    <property type="evidence" value="ECO:0007669"/>
    <property type="project" value="UniProtKB-KW"/>
</dbReference>
<dbReference type="InterPro" id="IPR033463">
    <property type="entry name" value="sCache_3"/>
</dbReference>